<sequence length="735" mass="82240">MLPMSQQEVLATLLLYSFLECVLVQRMTIFRTKLAMQPAAPIAPSLDQTMTVVHMAPSDAVAFAFESGPRLAVLEVVSQTKIQIKESGPDETAIWVTGSEKAIEEAMLSIRKFILEAEKRIRNVSLNTSSRNQPIEPDDHDLNQDSIGHDMSISAFHAPENESRCASCNESTSFDPQLAPPSYQADFCFNNPILALSSQPEIQGPGQLHQQAVAPPGQMRYAPPQGMQHVQGGFQGPLAPYPHPGVPGQIPPSMPLPTSGFQAPRPLNQPAFAAAPSFGQRAPPLPQMPGLIQGPPQVHHQGVAPTAQMASKPRVHSINPLSLQPRRLVSAHRHCLKCREKFKTRVNFINRILLCRSTGNSLRPKECRKYQVASKPRVLSINRLLLRLSMDIFHCHKQCPKQQEVFKFHVLSIRRLSFRLSKVIMHRPQQRLMFKAPISNINNYRQDRNTSNKKHIIIASAAPIFIRNMGKDHNNTPESTNIIIANTAADTRAIQIIIKPLKPIMRTALIGRQSPPMIPQNDRSFIQQAGNFPHDHPEPTQRLANANQTIHGYPTAHYPASPKEMNSPSPQVPLGQHQIFERQRMNIPNMIQPRNVERFEPSPGHFRQDLQQHPQHLNTGNQSFHGFPTATFGNYQHPPQQPSSRVYYIPSMSSAANKSFSSSPAIGPSTGRNPDVSYEPTRPSAYETYMMLEMNSAANRNLLSQSLMNPKWSDAHLTTSHNFQRKPRKRTSSLI</sequence>
<evidence type="ECO:0000313" key="3">
    <source>
        <dbReference type="Proteomes" id="UP000835052"/>
    </source>
</evidence>
<evidence type="ECO:0008006" key="4">
    <source>
        <dbReference type="Google" id="ProtNLM"/>
    </source>
</evidence>
<feature type="region of interest" description="Disordered" evidence="1">
    <location>
        <begin position="658"/>
        <end position="681"/>
    </location>
</feature>
<comment type="caution">
    <text evidence="2">The sequence shown here is derived from an EMBL/GenBank/DDBJ whole genome shotgun (WGS) entry which is preliminary data.</text>
</comment>
<gene>
    <name evidence="2" type="ORF">CAUJ_LOCUS4737</name>
</gene>
<keyword evidence="3" id="KW-1185">Reference proteome</keyword>
<evidence type="ECO:0000256" key="1">
    <source>
        <dbReference type="SAM" id="MobiDB-lite"/>
    </source>
</evidence>
<dbReference type="Proteomes" id="UP000835052">
    <property type="component" value="Unassembled WGS sequence"/>
</dbReference>
<protein>
    <recommendedName>
        <fullName evidence="4">K Homology domain-containing protein</fullName>
    </recommendedName>
</protein>
<dbReference type="EMBL" id="CAJGYM010000009">
    <property type="protein sequence ID" value="CAD6188818.1"/>
    <property type="molecule type" value="Genomic_DNA"/>
</dbReference>
<accession>A0A8S1H290</accession>
<name>A0A8S1H290_9PELO</name>
<reference evidence="2" key="1">
    <citation type="submission" date="2020-10" db="EMBL/GenBank/DDBJ databases">
        <authorList>
            <person name="Kikuchi T."/>
        </authorList>
    </citation>
    <scope>NUCLEOTIDE SEQUENCE</scope>
    <source>
        <strain evidence="2">NKZ352</strain>
    </source>
</reference>
<evidence type="ECO:0000313" key="2">
    <source>
        <dbReference type="EMBL" id="CAD6188818.1"/>
    </source>
</evidence>
<organism evidence="2 3">
    <name type="scientific">Caenorhabditis auriculariae</name>
    <dbReference type="NCBI Taxonomy" id="2777116"/>
    <lineage>
        <taxon>Eukaryota</taxon>
        <taxon>Metazoa</taxon>
        <taxon>Ecdysozoa</taxon>
        <taxon>Nematoda</taxon>
        <taxon>Chromadorea</taxon>
        <taxon>Rhabditida</taxon>
        <taxon>Rhabditina</taxon>
        <taxon>Rhabditomorpha</taxon>
        <taxon>Rhabditoidea</taxon>
        <taxon>Rhabditidae</taxon>
        <taxon>Peloderinae</taxon>
        <taxon>Caenorhabditis</taxon>
    </lineage>
</organism>
<dbReference type="AlphaFoldDB" id="A0A8S1H290"/>
<proteinExistence type="predicted"/>